<protein>
    <submittedName>
        <fullName evidence="2">Uncharacterized protein</fullName>
    </submittedName>
</protein>
<comment type="caution">
    <text evidence="2">The sequence shown here is derived from an EMBL/GenBank/DDBJ whole genome shotgun (WGS) entry which is preliminary data.</text>
</comment>
<evidence type="ECO:0000313" key="2">
    <source>
        <dbReference type="EMBL" id="KAJ0201972.1"/>
    </source>
</evidence>
<evidence type="ECO:0000313" key="3">
    <source>
        <dbReference type="Proteomes" id="UP000235145"/>
    </source>
</evidence>
<keyword evidence="3" id="KW-1185">Reference proteome</keyword>
<comment type="subcellular location">
    <subcellularLocation>
        <location evidence="1">Virion</location>
    </subcellularLocation>
</comment>
<sequence length="313" mass="35881">MNYNNIGRAVIPKLSTGFDGEGFAAIFVMAYHLKAPGSRFRSLFFNLDEILKSITDQPYNSYPMKTNVTNLITATSDPTREAAVYSYVAASFFRLFSKPASYYVKTWPQVLNGFSKFYAEPIRVMLPVPTLAAVEILKNFFSQDQRAKVTLYRFLYMSNSDENHKGFKTFLYDNLLRNTSLHILSIIEQLYDVLNCSIDTIVVAMNIGEMRQQVKCLREVLKILKENDENHRLSMLRYGRIFSGGFMSDLQTKSCLKIVYILAEALRSEAPEEHSGILQIAQFADISEGNKRNYTNMAQRLLIYLKNQNPRSI</sequence>
<reference evidence="2 3" key="1">
    <citation type="journal article" date="2017" name="Nat. Commun.">
        <title>Genome assembly with in vitro proximity ligation data and whole-genome triplication in lettuce.</title>
        <authorList>
            <person name="Reyes-Chin-Wo S."/>
            <person name="Wang Z."/>
            <person name="Yang X."/>
            <person name="Kozik A."/>
            <person name="Arikit S."/>
            <person name="Song C."/>
            <person name="Xia L."/>
            <person name="Froenicke L."/>
            <person name="Lavelle D.O."/>
            <person name="Truco M.J."/>
            <person name="Xia R."/>
            <person name="Zhu S."/>
            <person name="Xu C."/>
            <person name="Xu H."/>
            <person name="Xu X."/>
            <person name="Cox K."/>
            <person name="Korf I."/>
            <person name="Meyers B.C."/>
            <person name="Michelmore R.W."/>
        </authorList>
    </citation>
    <scope>NUCLEOTIDE SEQUENCE [LARGE SCALE GENOMIC DNA]</scope>
    <source>
        <strain evidence="3">cv. Salinas</strain>
        <tissue evidence="2">Seedlings</tissue>
    </source>
</reference>
<dbReference type="AlphaFoldDB" id="A0A9R1VBR5"/>
<accession>A0A9R1VBR5</accession>
<proteinExistence type="predicted"/>
<name>A0A9R1VBR5_LACSA</name>
<dbReference type="Proteomes" id="UP000235145">
    <property type="component" value="Unassembled WGS sequence"/>
</dbReference>
<dbReference type="EMBL" id="NBSK02000006">
    <property type="protein sequence ID" value="KAJ0201972.1"/>
    <property type="molecule type" value="Genomic_DNA"/>
</dbReference>
<gene>
    <name evidence="2" type="ORF">LSAT_V11C600319610</name>
</gene>
<dbReference type="Pfam" id="PF03216">
    <property type="entry name" value="Rhabdo_ncap_2"/>
    <property type="match status" value="1"/>
</dbReference>
<organism evidence="2 3">
    <name type="scientific">Lactuca sativa</name>
    <name type="common">Garden lettuce</name>
    <dbReference type="NCBI Taxonomy" id="4236"/>
    <lineage>
        <taxon>Eukaryota</taxon>
        <taxon>Viridiplantae</taxon>
        <taxon>Streptophyta</taxon>
        <taxon>Embryophyta</taxon>
        <taxon>Tracheophyta</taxon>
        <taxon>Spermatophyta</taxon>
        <taxon>Magnoliopsida</taxon>
        <taxon>eudicotyledons</taxon>
        <taxon>Gunneridae</taxon>
        <taxon>Pentapetalae</taxon>
        <taxon>asterids</taxon>
        <taxon>campanulids</taxon>
        <taxon>Asterales</taxon>
        <taxon>Asteraceae</taxon>
        <taxon>Cichorioideae</taxon>
        <taxon>Cichorieae</taxon>
        <taxon>Lactucinae</taxon>
        <taxon>Lactuca</taxon>
    </lineage>
</organism>
<dbReference type="InterPro" id="IPR004902">
    <property type="entry name" value="Rhabdo_ncap_2"/>
</dbReference>
<evidence type="ECO:0000256" key="1">
    <source>
        <dbReference type="ARBA" id="ARBA00004328"/>
    </source>
</evidence>